<evidence type="ECO:0000256" key="2">
    <source>
        <dbReference type="ARBA" id="ARBA00010740"/>
    </source>
</evidence>
<comment type="similarity">
    <text evidence="2">Belongs to the DUF177 domain family.</text>
</comment>
<name>A0A809RXI8_9PROT</name>
<dbReference type="EMBL" id="AP021857">
    <property type="protein sequence ID" value="BBO20906.1"/>
    <property type="molecule type" value="Genomic_DNA"/>
</dbReference>
<dbReference type="AlphaFoldDB" id="A0A809RXI8"/>
<evidence type="ECO:0000313" key="7">
    <source>
        <dbReference type="EMBL" id="BBO20906.1"/>
    </source>
</evidence>
<feature type="region of interest" description="Disordered" evidence="6">
    <location>
        <begin position="145"/>
        <end position="166"/>
    </location>
</feature>
<evidence type="ECO:0000313" key="8">
    <source>
        <dbReference type="Proteomes" id="UP000662914"/>
    </source>
</evidence>
<dbReference type="InterPro" id="IPR003772">
    <property type="entry name" value="YceD"/>
</dbReference>
<sequence length="166" mass="18211">MSQLGLVIDSLEYARCRGSLSGRLQLGTLPRLSEALIDTSGSIGYEVTGETEGERAFLELKLEGVLPLICQRCLAELDFPLSEHRRMMLIEPGSSWPEDSQAGGLEDEACEAIEASREMDLASLMEDEILLALPIAPRHECCKRPAEAADTSEPTPFAQLARLKHK</sequence>
<reference evidence="7" key="1">
    <citation type="journal article" name="DNA Res.">
        <title>The physiological potential of anammox bacteria as revealed by their core genome structure.</title>
        <authorList>
            <person name="Okubo T."/>
            <person name="Toyoda A."/>
            <person name="Fukuhara K."/>
            <person name="Uchiyama I."/>
            <person name="Harigaya Y."/>
            <person name="Kuroiwa M."/>
            <person name="Suzuki T."/>
            <person name="Murakami Y."/>
            <person name="Suwa Y."/>
            <person name="Takami H."/>
        </authorList>
    </citation>
    <scope>NUCLEOTIDE SEQUENCE</scope>
    <source>
        <strain evidence="7">317325-3</strain>
    </source>
</reference>
<proteinExistence type="inferred from homology"/>
<dbReference type="PANTHER" id="PTHR38099:SF1">
    <property type="entry name" value="LARGE RIBOSOMAL RNA SUBUNIT ACCUMULATION PROTEIN YCED"/>
    <property type="match status" value="1"/>
</dbReference>
<protein>
    <recommendedName>
        <fullName evidence="3">Large ribosomal RNA subunit accumulation protein YceD</fullName>
    </recommendedName>
    <alternativeName>
        <fullName evidence="5">23S rRNA accumulation protein YceD</fullName>
    </alternativeName>
</protein>
<accession>A0A809RXI8</accession>
<evidence type="ECO:0000256" key="1">
    <source>
        <dbReference type="ARBA" id="ARBA00002868"/>
    </source>
</evidence>
<dbReference type="Proteomes" id="UP000662914">
    <property type="component" value="Chromosome"/>
</dbReference>
<evidence type="ECO:0000256" key="4">
    <source>
        <dbReference type="ARBA" id="ARBA00022517"/>
    </source>
</evidence>
<keyword evidence="4" id="KW-0690">Ribosome biogenesis</keyword>
<evidence type="ECO:0000256" key="3">
    <source>
        <dbReference type="ARBA" id="ARBA00015716"/>
    </source>
</evidence>
<comment type="function">
    <text evidence="1">Plays a role in synthesis, processing and/or stability of 23S rRNA.</text>
</comment>
<evidence type="ECO:0000256" key="6">
    <source>
        <dbReference type="SAM" id="MobiDB-lite"/>
    </source>
</evidence>
<dbReference type="GO" id="GO:0042254">
    <property type="term" value="P:ribosome biogenesis"/>
    <property type="evidence" value="ECO:0007669"/>
    <property type="project" value="UniProtKB-KW"/>
</dbReference>
<evidence type="ECO:0000256" key="5">
    <source>
        <dbReference type="ARBA" id="ARBA00031841"/>
    </source>
</evidence>
<dbReference type="PANTHER" id="PTHR38099">
    <property type="entry name" value="LARGE RIBOSOMAL RNA SUBUNIT ACCUMULATION PROTEIN YCED"/>
    <property type="match status" value="1"/>
</dbReference>
<organism evidence="7 8">
    <name type="scientific">Candidatus Desulfobacillus denitrificans</name>
    <dbReference type="NCBI Taxonomy" id="2608985"/>
    <lineage>
        <taxon>Bacteria</taxon>
        <taxon>Pseudomonadati</taxon>
        <taxon>Pseudomonadota</taxon>
        <taxon>Betaproteobacteria</taxon>
        <taxon>Candidatus Desulfobacillus</taxon>
    </lineage>
</organism>
<dbReference type="KEGG" id="ddz:DSYM_16050"/>
<dbReference type="InterPro" id="IPR039255">
    <property type="entry name" value="YceD_bac"/>
</dbReference>
<dbReference type="GO" id="GO:0005829">
    <property type="term" value="C:cytosol"/>
    <property type="evidence" value="ECO:0007669"/>
    <property type="project" value="TreeGrafter"/>
</dbReference>
<dbReference type="Pfam" id="PF02620">
    <property type="entry name" value="YceD"/>
    <property type="match status" value="1"/>
</dbReference>
<gene>
    <name evidence="7" type="ORF">DSYM_16050</name>
</gene>